<feature type="compositionally biased region" description="Polar residues" evidence="3">
    <location>
        <begin position="225"/>
        <end position="260"/>
    </location>
</feature>
<protein>
    <recommendedName>
        <fullName evidence="8">Schwannomin interacting protein 1 C-terminal domain-containing protein</fullName>
    </recommendedName>
</protein>
<dbReference type="PANTHER" id="PTHR13103:SF2">
    <property type="entry name" value="IQCJ-SCHIP1 READTHROUGH TRANSCRIPT PROTEIN-RELATED"/>
    <property type="match status" value="1"/>
</dbReference>
<feature type="compositionally biased region" description="Low complexity" evidence="3">
    <location>
        <begin position="212"/>
        <end position="224"/>
    </location>
</feature>
<evidence type="ECO:0000259" key="4">
    <source>
        <dbReference type="Pfam" id="PF10148"/>
    </source>
</evidence>
<feature type="coiled-coil region" evidence="2">
    <location>
        <begin position="486"/>
        <end position="520"/>
    </location>
</feature>
<feature type="compositionally biased region" description="Polar residues" evidence="3">
    <location>
        <begin position="272"/>
        <end position="293"/>
    </location>
</feature>
<evidence type="ECO:0000256" key="3">
    <source>
        <dbReference type="SAM" id="MobiDB-lite"/>
    </source>
</evidence>
<dbReference type="EMBL" id="UYJE01005941">
    <property type="protein sequence ID" value="VDI41780.1"/>
    <property type="molecule type" value="Genomic_DNA"/>
</dbReference>
<evidence type="ECO:0008006" key="8">
    <source>
        <dbReference type="Google" id="ProtNLM"/>
    </source>
</evidence>
<feature type="domain" description="Schwannomin interacting protein 1 C-terminal" evidence="4">
    <location>
        <begin position="335"/>
        <end position="543"/>
    </location>
</feature>
<evidence type="ECO:0000313" key="6">
    <source>
        <dbReference type="EMBL" id="VDI41780.1"/>
    </source>
</evidence>
<evidence type="ECO:0000313" key="7">
    <source>
        <dbReference type="Proteomes" id="UP000596742"/>
    </source>
</evidence>
<dbReference type="Pfam" id="PF10148">
    <property type="entry name" value="SCHIP-1_C"/>
    <property type="match status" value="1"/>
</dbReference>
<accession>A0A8B6EXW4</accession>
<organism evidence="6 7">
    <name type="scientific">Mytilus galloprovincialis</name>
    <name type="common">Mediterranean mussel</name>
    <dbReference type="NCBI Taxonomy" id="29158"/>
    <lineage>
        <taxon>Eukaryota</taxon>
        <taxon>Metazoa</taxon>
        <taxon>Spiralia</taxon>
        <taxon>Lophotrochozoa</taxon>
        <taxon>Mollusca</taxon>
        <taxon>Bivalvia</taxon>
        <taxon>Autobranchia</taxon>
        <taxon>Pteriomorphia</taxon>
        <taxon>Mytilida</taxon>
        <taxon>Mytiloidea</taxon>
        <taxon>Mytilidae</taxon>
        <taxon>Mytilinae</taxon>
        <taxon>Mytilus</taxon>
    </lineage>
</organism>
<keyword evidence="1 2" id="KW-0175">Coiled coil</keyword>
<dbReference type="Pfam" id="PF15157">
    <property type="entry name" value="IQCJ-SCHIP1"/>
    <property type="match status" value="1"/>
</dbReference>
<dbReference type="InterPro" id="IPR039045">
    <property type="entry name" value="SCHIP_1"/>
</dbReference>
<evidence type="ECO:0000259" key="5">
    <source>
        <dbReference type="Pfam" id="PF15157"/>
    </source>
</evidence>
<dbReference type="Proteomes" id="UP000596742">
    <property type="component" value="Unassembled WGS sequence"/>
</dbReference>
<evidence type="ECO:0000256" key="2">
    <source>
        <dbReference type="SAM" id="Coils"/>
    </source>
</evidence>
<feature type="region of interest" description="Disordered" evidence="3">
    <location>
        <begin position="212"/>
        <end position="298"/>
    </location>
</feature>
<dbReference type="InterPro" id="IPR029362">
    <property type="entry name" value="IQCJ-SCHIP1_N"/>
</dbReference>
<comment type="caution">
    <text evidence="6">The sequence shown here is derived from an EMBL/GenBank/DDBJ whole genome shotgun (WGS) entry which is preliminary data.</text>
</comment>
<dbReference type="GO" id="GO:0030054">
    <property type="term" value="C:cell junction"/>
    <property type="evidence" value="ECO:0007669"/>
    <property type="project" value="TreeGrafter"/>
</dbReference>
<dbReference type="InterPro" id="IPR015649">
    <property type="entry name" value="SCHIP_1_C"/>
</dbReference>
<gene>
    <name evidence="6" type="ORF">MGAL_10B076843</name>
</gene>
<keyword evidence="7" id="KW-1185">Reference proteome</keyword>
<dbReference type="AlphaFoldDB" id="A0A8B6EXW4"/>
<reference evidence="6" key="1">
    <citation type="submission" date="2018-11" db="EMBL/GenBank/DDBJ databases">
        <authorList>
            <person name="Alioto T."/>
            <person name="Alioto T."/>
        </authorList>
    </citation>
    <scope>NUCLEOTIDE SEQUENCE</scope>
</reference>
<dbReference type="OrthoDB" id="6260144at2759"/>
<feature type="region of interest" description="Disordered" evidence="3">
    <location>
        <begin position="321"/>
        <end position="347"/>
    </location>
</feature>
<dbReference type="GO" id="GO:0035332">
    <property type="term" value="P:positive regulation of hippo signaling"/>
    <property type="evidence" value="ECO:0007669"/>
    <property type="project" value="TreeGrafter"/>
</dbReference>
<sequence>MQQTEEGELLVENHQLEVLLDDNTTTRRNRARKYISHVITIQRAWRRYCNAKDKKQIVDSEEKDGGSEKNVMKVTHSNEPLLGQITSDKFSRESTPDDRVARNSLSPCRNILLNKLKSDTDTDSVSSDYSVEISAPLREFSDVHIYEKNELTDSSVSTDKLERGVRETEEDFSRRVRKTNLLSIAQEFAELKKVNADALPFDLHKSQNLVEETSSSECSSATSSKNPSQMNTPSEVRSNPFQDLSATSEIKTKDLNSNSIKEMLMNERKNKSSPNQSPKRSAVNGQLKQTNDTDGQEDDFDVYNIETAIPQMDWDTLEQQLQQASEFERRKKESQKNDREEIRRKLAMGPVEDDFESEMFKKPGFSSKLQTGMNLQICFMNESQGDKDETTVSLPDVVPVISETKSDAKSTEDNKGAINDRDEDFFKKQARLQQEAKIALAQASTMAHMQVEVEKQKKKKSPVADIIGLPFSNHHRYGKSVYEMNVGQLQTLVNDLHTQIENLNEDLVKLLMERDDLHMMQDSKLVDIEDLTRRAEEKAYRINNKPQKEKL</sequence>
<dbReference type="PANTHER" id="PTHR13103">
    <property type="entry name" value="SCHWANNOMIN INTERACTING PROTEIN 1"/>
    <property type="match status" value="1"/>
</dbReference>
<feature type="compositionally biased region" description="Basic and acidic residues" evidence="3">
    <location>
        <begin position="326"/>
        <end position="344"/>
    </location>
</feature>
<dbReference type="GO" id="GO:0005886">
    <property type="term" value="C:plasma membrane"/>
    <property type="evidence" value="ECO:0007669"/>
    <property type="project" value="TreeGrafter"/>
</dbReference>
<proteinExistence type="predicted"/>
<feature type="domain" description="Fusion protein IQCJ-SCHIP1 N-terminal" evidence="5">
    <location>
        <begin position="1"/>
        <end position="64"/>
    </location>
</feature>
<name>A0A8B6EXW4_MYTGA</name>
<evidence type="ECO:0000256" key="1">
    <source>
        <dbReference type="ARBA" id="ARBA00023054"/>
    </source>
</evidence>